<dbReference type="Proteomes" id="UP001081283">
    <property type="component" value="Unassembled WGS sequence"/>
</dbReference>
<sequence>MIEPASLPTIALVPGDPTGIGPELTARIIASEDMGQVARFVVVGDSRIMDLGCSQAGLSPNLEIVSDGQAAQDVLRRSDRIPLVDLRNLDPSTFALGEANPEVGAVVGATLEAAIGLAKGGFVDAITFAPLNKQAMFQGGWKFPDEHKLFAHLMEFNGLFSEMNVLDGRWMTRVTSHVSLREAIDQITPDRIRDALILADRTMRNAGIDNPRIAVAALNPHGGEGGLFGREEIDVIKPTVEEMALKGINCHGPFPSDTVYLKAFDGQFDSVLAMYHDQGQIATKLKGFNRGVTVTAGLPIVFTTPAHGTAYDIVGKGIADPGATASAVRLAAQLSRRSRTQSGSRPVQEALTATR</sequence>
<reference evidence="5" key="1">
    <citation type="submission" date="2022-10" db="EMBL/GenBank/DDBJ databases">
        <title>Hoeflea sp. J2-29, isolated from marine algae.</title>
        <authorList>
            <person name="Kristyanto S."/>
            <person name="Kim J.M."/>
            <person name="Jeon C.O."/>
        </authorList>
    </citation>
    <scope>NUCLEOTIDE SEQUENCE</scope>
    <source>
        <strain evidence="5">J2-29</strain>
    </source>
</reference>
<keyword evidence="2 5" id="KW-0560">Oxidoreductase</keyword>
<feature type="region of interest" description="Disordered" evidence="4">
    <location>
        <begin position="334"/>
        <end position="355"/>
    </location>
</feature>
<evidence type="ECO:0000256" key="2">
    <source>
        <dbReference type="ARBA" id="ARBA00023002"/>
    </source>
</evidence>
<comment type="caution">
    <text evidence="5">The sequence shown here is derived from an EMBL/GenBank/DDBJ whole genome shotgun (WGS) entry which is preliminary data.</text>
</comment>
<evidence type="ECO:0000313" key="5">
    <source>
        <dbReference type="EMBL" id="MCY0096997.1"/>
    </source>
</evidence>
<keyword evidence="3" id="KW-0520">NAD</keyword>
<evidence type="ECO:0000256" key="4">
    <source>
        <dbReference type="SAM" id="MobiDB-lite"/>
    </source>
</evidence>
<proteinExistence type="predicted"/>
<dbReference type="Pfam" id="PF04166">
    <property type="entry name" value="PdxA"/>
    <property type="match status" value="1"/>
</dbReference>
<evidence type="ECO:0000256" key="3">
    <source>
        <dbReference type="ARBA" id="ARBA00023027"/>
    </source>
</evidence>
<dbReference type="Gene3D" id="3.40.718.10">
    <property type="entry name" value="Isopropylmalate Dehydrogenase"/>
    <property type="match status" value="1"/>
</dbReference>
<name>A0ABT3YMA0_9HYPH</name>
<evidence type="ECO:0000313" key="6">
    <source>
        <dbReference type="Proteomes" id="UP001081283"/>
    </source>
</evidence>
<dbReference type="EMBL" id="JAOVZQ010000002">
    <property type="protein sequence ID" value="MCY0096997.1"/>
    <property type="molecule type" value="Genomic_DNA"/>
</dbReference>
<protein>
    <submittedName>
        <fullName evidence="5">4-hydroxythreonine-4-phosphate dehydrogenase PdxA</fullName>
        <ecNumber evidence="5">1.1.1.262</ecNumber>
    </submittedName>
</protein>
<dbReference type="GO" id="GO:0050570">
    <property type="term" value="F:4-hydroxythreonine-4-phosphate dehydrogenase activity"/>
    <property type="evidence" value="ECO:0007669"/>
    <property type="project" value="UniProtKB-EC"/>
</dbReference>
<dbReference type="EC" id="1.1.1.262" evidence="5"/>
<feature type="compositionally biased region" description="Polar residues" evidence="4">
    <location>
        <begin position="340"/>
        <end position="355"/>
    </location>
</feature>
<dbReference type="RefSeq" id="WP_267615094.1">
    <property type="nucleotide sequence ID" value="NZ_JAOVZQ010000002.1"/>
</dbReference>
<evidence type="ECO:0000256" key="1">
    <source>
        <dbReference type="ARBA" id="ARBA00022723"/>
    </source>
</evidence>
<keyword evidence="1" id="KW-0479">Metal-binding</keyword>
<dbReference type="InterPro" id="IPR005255">
    <property type="entry name" value="PdxA_fam"/>
</dbReference>
<dbReference type="SUPFAM" id="SSF53659">
    <property type="entry name" value="Isocitrate/Isopropylmalate dehydrogenase-like"/>
    <property type="match status" value="1"/>
</dbReference>
<dbReference type="PANTHER" id="PTHR30004:SF3">
    <property type="entry name" value="4-HYDROXYTHREONINE-4-PHOSPHATE DEHYDROGENASE 2-RELATED"/>
    <property type="match status" value="1"/>
</dbReference>
<accession>A0ABT3YMA0</accession>
<organism evidence="5 6">
    <name type="scientific">Hoeflea ulvae</name>
    <dbReference type="NCBI Taxonomy" id="2983764"/>
    <lineage>
        <taxon>Bacteria</taxon>
        <taxon>Pseudomonadati</taxon>
        <taxon>Pseudomonadota</taxon>
        <taxon>Alphaproteobacteria</taxon>
        <taxon>Hyphomicrobiales</taxon>
        <taxon>Rhizobiaceae</taxon>
        <taxon>Hoeflea</taxon>
    </lineage>
</organism>
<dbReference type="PANTHER" id="PTHR30004">
    <property type="entry name" value="4-HYDROXYTHREONINE-4-PHOSPHATE DEHYDROGENASE"/>
    <property type="match status" value="1"/>
</dbReference>
<gene>
    <name evidence="5" type="ORF">OEG82_23765</name>
</gene>
<keyword evidence="6" id="KW-1185">Reference proteome</keyword>